<evidence type="ECO:0000259" key="1">
    <source>
        <dbReference type="PROSITE" id="PS51186"/>
    </source>
</evidence>
<keyword evidence="3" id="KW-1185">Reference proteome</keyword>
<dbReference type="AlphaFoldDB" id="A0A098G973"/>
<name>A0A098G973_9GAMM</name>
<keyword evidence="2" id="KW-0012">Acyltransferase</keyword>
<dbReference type="CDD" id="cd04301">
    <property type="entry name" value="NAT_SF"/>
    <property type="match status" value="1"/>
</dbReference>
<evidence type="ECO:0000313" key="3">
    <source>
        <dbReference type="Proteomes" id="UP000032430"/>
    </source>
</evidence>
<dbReference type="HOGENOM" id="CLU_116318_1_0_6"/>
<evidence type="ECO:0000313" key="2">
    <source>
        <dbReference type="EMBL" id="CEG58554.1"/>
    </source>
</evidence>
<dbReference type="Gene3D" id="3.40.630.30">
    <property type="match status" value="1"/>
</dbReference>
<dbReference type="GO" id="GO:0016747">
    <property type="term" value="F:acyltransferase activity, transferring groups other than amino-acyl groups"/>
    <property type="evidence" value="ECO:0007669"/>
    <property type="project" value="InterPro"/>
</dbReference>
<organism evidence="2 3">
    <name type="scientific">Legionella fallonii LLAP-10</name>
    <dbReference type="NCBI Taxonomy" id="1212491"/>
    <lineage>
        <taxon>Bacteria</taxon>
        <taxon>Pseudomonadati</taxon>
        <taxon>Pseudomonadota</taxon>
        <taxon>Gammaproteobacteria</taxon>
        <taxon>Legionellales</taxon>
        <taxon>Legionellaceae</taxon>
        <taxon>Legionella</taxon>
    </lineage>
</organism>
<dbReference type="KEGG" id="lfa:LFA_3218"/>
<dbReference type="InterPro" id="IPR000182">
    <property type="entry name" value="GNAT_dom"/>
</dbReference>
<keyword evidence="2" id="KW-0808">Transferase</keyword>
<dbReference type="EMBL" id="LN614827">
    <property type="protein sequence ID" value="CEG58554.1"/>
    <property type="molecule type" value="Genomic_DNA"/>
</dbReference>
<accession>A0A098G973</accession>
<dbReference type="OrthoDB" id="9806849at2"/>
<dbReference type="InterPro" id="IPR016181">
    <property type="entry name" value="Acyl_CoA_acyltransferase"/>
</dbReference>
<protein>
    <submittedName>
        <fullName evidence="2">Acetyltransferase, GNAT family</fullName>
        <ecNumber evidence="2">2.3.1.-</ecNumber>
    </submittedName>
</protein>
<proteinExistence type="predicted"/>
<dbReference type="SUPFAM" id="SSF55729">
    <property type="entry name" value="Acyl-CoA N-acyltransferases (Nat)"/>
    <property type="match status" value="1"/>
</dbReference>
<reference evidence="3" key="1">
    <citation type="submission" date="2014-09" db="EMBL/GenBank/DDBJ databases">
        <authorList>
            <person name="Gomez-Valero L."/>
        </authorList>
    </citation>
    <scope>NUCLEOTIDE SEQUENCE [LARGE SCALE GENOMIC DNA]</scope>
    <source>
        <strain evidence="3">ATCC700992</strain>
    </source>
</reference>
<dbReference type="RefSeq" id="WP_045096847.1">
    <property type="nucleotide sequence ID" value="NZ_LN614827.1"/>
</dbReference>
<dbReference type="Pfam" id="PF13673">
    <property type="entry name" value="Acetyltransf_10"/>
    <property type="match status" value="1"/>
</dbReference>
<sequence>MIPRRAHTTDINIINTLIRESKGHWGYTETFLDEFMKQWGIKEHYIHTNEVVLLEKEKELISLFAFKINEEQLPELDLFFVHRNQIGKGIGKIMWQHVMHYAVEQNWTEFKIIADPHAEQFYQYMGAKNIGVFESFPGRFVPAMMFQLPHLDGYANA</sequence>
<dbReference type="EC" id="2.3.1.-" evidence="2"/>
<dbReference type="Proteomes" id="UP000032430">
    <property type="component" value="Chromosome I"/>
</dbReference>
<feature type="domain" description="N-acetyltransferase" evidence="1">
    <location>
        <begin position="1"/>
        <end position="147"/>
    </location>
</feature>
<dbReference type="PROSITE" id="PS51186">
    <property type="entry name" value="GNAT"/>
    <property type="match status" value="1"/>
</dbReference>
<gene>
    <name evidence="2" type="ORF">LFA_3218</name>
</gene>